<sequence length="160" mass="18732">MDVSEAKRKLRKYTTYQLHLAYMYRRTGMIQMPDPTGALDKMPKSQKKELLITAEEISKEIIRLQDIIEKQSAKKSVIETDENDLTAEEINLINRSLIMYEKHVRKAIDDLNKVNTLEMKKIKGNKSALLNYQKKEYRMSRLVRNKLKNVPVSGTFKKGR</sequence>
<accession>A0ABU0E7N1</accession>
<dbReference type="EMBL" id="JAUSUR010000007">
    <property type="protein sequence ID" value="MDQ0362495.1"/>
    <property type="molecule type" value="Genomic_DNA"/>
</dbReference>
<gene>
    <name evidence="1" type="ORF">J2S15_003249</name>
</gene>
<name>A0ABU0E7N1_9FIRM</name>
<evidence type="ECO:0000313" key="1">
    <source>
        <dbReference type="EMBL" id="MDQ0362495.1"/>
    </source>
</evidence>
<evidence type="ECO:0000313" key="2">
    <source>
        <dbReference type="Proteomes" id="UP001230220"/>
    </source>
</evidence>
<protein>
    <submittedName>
        <fullName evidence="1">Uncharacterized protein</fullName>
    </submittedName>
</protein>
<organism evidence="1 2">
    <name type="scientific">Breznakia pachnodae</name>
    <dbReference type="NCBI Taxonomy" id="265178"/>
    <lineage>
        <taxon>Bacteria</taxon>
        <taxon>Bacillati</taxon>
        <taxon>Bacillota</taxon>
        <taxon>Erysipelotrichia</taxon>
        <taxon>Erysipelotrichales</taxon>
        <taxon>Erysipelotrichaceae</taxon>
        <taxon>Breznakia</taxon>
    </lineage>
</organism>
<comment type="caution">
    <text evidence="1">The sequence shown here is derived from an EMBL/GenBank/DDBJ whole genome shotgun (WGS) entry which is preliminary data.</text>
</comment>
<dbReference type="RefSeq" id="WP_307410164.1">
    <property type="nucleotide sequence ID" value="NZ_JAUSUR010000007.1"/>
</dbReference>
<keyword evidence="2" id="KW-1185">Reference proteome</keyword>
<reference evidence="1 2" key="1">
    <citation type="submission" date="2023-07" db="EMBL/GenBank/DDBJ databases">
        <title>Genomic Encyclopedia of Type Strains, Phase IV (KMG-IV): sequencing the most valuable type-strain genomes for metagenomic binning, comparative biology and taxonomic classification.</title>
        <authorList>
            <person name="Goeker M."/>
        </authorList>
    </citation>
    <scope>NUCLEOTIDE SEQUENCE [LARGE SCALE GENOMIC DNA]</scope>
    <source>
        <strain evidence="1 2">DSM 16784</strain>
    </source>
</reference>
<proteinExistence type="predicted"/>
<dbReference type="Proteomes" id="UP001230220">
    <property type="component" value="Unassembled WGS sequence"/>
</dbReference>